<comment type="caution">
    <text evidence="7">The sequence shown here is derived from an EMBL/GenBank/DDBJ whole genome shotgun (WGS) entry which is preliminary data.</text>
</comment>
<dbReference type="Gene3D" id="1.10.8.60">
    <property type="match status" value="2"/>
</dbReference>
<evidence type="ECO:0000313" key="7">
    <source>
        <dbReference type="EMBL" id="PJA02148.1"/>
    </source>
</evidence>
<keyword evidence="2" id="KW-0547">Nucleotide-binding</keyword>
<feature type="transmembrane region" description="Helical" evidence="5">
    <location>
        <begin position="122"/>
        <end position="139"/>
    </location>
</feature>
<dbReference type="Pfam" id="PF07724">
    <property type="entry name" value="AAA_2"/>
    <property type="match status" value="1"/>
</dbReference>
<reference evidence="8" key="1">
    <citation type="submission" date="2017-09" db="EMBL/GenBank/DDBJ databases">
        <title>Depth-based differentiation of microbial function through sediment-hosted aquifers and enrichment of novel symbionts in the deep terrestrial subsurface.</title>
        <authorList>
            <person name="Probst A.J."/>
            <person name="Ladd B."/>
            <person name="Jarett J.K."/>
            <person name="Geller-Mcgrath D.E."/>
            <person name="Sieber C.M.K."/>
            <person name="Emerson J.B."/>
            <person name="Anantharaman K."/>
            <person name="Thomas B.C."/>
            <person name="Malmstrom R."/>
            <person name="Stieglmeier M."/>
            <person name="Klingl A."/>
            <person name="Woyke T."/>
            <person name="Ryan C.M."/>
            <person name="Banfield J.F."/>
        </authorList>
    </citation>
    <scope>NUCLEOTIDE SEQUENCE [LARGE SCALE GENOMIC DNA]</scope>
</reference>
<dbReference type="Gene3D" id="3.40.50.300">
    <property type="entry name" value="P-loop containing nucleotide triphosphate hydrolases"/>
    <property type="match status" value="2"/>
</dbReference>
<sequence>NILLQWLTWHFLEVPRNILRIFKGFLLFNFNYFSVVFLLKTLLAPWRKYRESYGRGFDFKRYLETFIFNLTSRILGAIVRIVMILVGLIFEVFIFMVGVAAFLIWIFLPILLIISFYLSSRLLLIFNLVILFFGINSFFKEKREKAEQKYNLDYDMGQVLSQAENFAERKRIKVISEKILLYFLLRSRIREMIFIFNRGYLNLIEIQKELKKEFREDSFQGGLSVKQIISEAAKIARDRERERINVGDILISFAQNSSYFQKILIEAELKKEDIKNLAAWFERVEKKVSETKRFWEYKNLLKRGFFGRDWASGFTITLDEHSFDLREEIRKNGFKPIVGHTKEIERVERILEREVLNNTLLVGDSGSGRKSVVEGTAQKAFLGLSSPSINYKRFLKLNLGALISQVTSYQEVEAILDRCFMEVTRAGNVILILDEFQDFLQESPGLGRVNIAGVLSRYLHLSTFQIIAITSFDGLHKVIERNPDILNLFEKVEVLEISPEQTLEFLENYVGFFEKKYKKFITYPALREIVRLSSIYIQDAPFPEKALSVLDEVMVYVSRSTTSSLVLPEHVSHIVSEKIEIPIGEIEFKEKEVLLNLEDLIHKRIINQDEAVREASSALRRARAGVQERTKPIGTFLFLGPTGVGKTETSKALTEIYFGKEEKMIRLDMSEFQSISDISRLIGSAQEDGLLTTAVRESPFSLILFDEIEKAHPNILNLFLQVLDEGQLTDGLGRKVNFKQVIIIATSNAGAEIIRQDIEKNKKLAMVKNDLLDHLFRQGIFRPEFINRFDAVVVFKPLTKENLLDISQLMLDKLRKNLLDKGIEFEITEDLKEKIVELGYSPVFGAR</sequence>
<keyword evidence="5" id="KW-0472">Membrane</keyword>
<evidence type="ECO:0000256" key="3">
    <source>
        <dbReference type="ARBA" id="ARBA00022840"/>
    </source>
</evidence>
<evidence type="ECO:0000256" key="5">
    <source>
        <dbReference type="SAM" id="Phobius"/>
    </source>
</evidence>
<protein>
    <recommendedName>
        <fullName evidence="6">AAA+ ATPase domain-containing protein</fullName>
    </recommendedName>
</protein>
<dbReference type="SUPFAM" id="SSF52540">
    <property type="entry name" value="P-loop containing nucleoside triphosphate hydrolases"/>
    <property type="match status" value="2"/>
</dbReference>
<dbReference type="PRINTS" id="PR00300">
    <property type="entry name" value="CLPPROTEASEA"/>
</dbReference>
<feature type="domain" description="AAA+ ATPase" evidence="6">
    <location>
        <begin position="632"/>
        <end position="770"/>
    </location>
</feature>
<dbReference type="PANTHER" id="PTHR11638">
    <property type="entry name" value="ATP-DEPENDENT CLP PROTEASE"/>
    <property type="match status" value="1"/>
</dbReference>
<keyword evidence="4" id="KW-0143">Chaperone</keyword>
<feature type="non-terminal residue" evidence="7">
    <location>
        <position position="1"/>
    </location>
</feature>
<evidence type="ECO:0000259" key="6">
    <source>
        <dbReference type="SMART" id="SM00382"/>
    </source>
</evidence>
<gene>
    <name evidence="7" type="ORF">COX73_02310</name>
</gene>
<dbReference type="AlphaFoldDB" id="A0A2M7VJY2"/>
<dbReference type="Pfam" id="PF10431">
    <property type="entry name" value="ClpB_D2-small"/>
    <property type="match status" value="1"/>
</dbReference>
<dbReference type="SMART" id="SM00382">
    <property type="entry name" value="AAA"/>
    <property type="match status" value="2"/>
</dbReference>
<dbReference type="EMBL" id="PFPS01000095">
    <property type="protein sequence ID" value="PJA02148.1"/>
    <property type="molecule type" value="Genomic_DNA"/>
</dbReference>
<proteinExistence type="predicted"/>
<dbReference type="InterPro" id="IPR001270">
    <property type="entry name" value="ClpA/B"/>
</dbReference>
<evidence type="ECO:0000256" key="4">
    <source>
        <dbReference type="ARBA" id="ARBA00023186"/>
    </source>
</evidence>
<dbReference type="CDD" id="cd19499">
    <property type="entry name" value="RecA-like_ClpB_Hsp104-like"/>
    <property type="match status" value="1"/>
</dbReference>
<evidence type="ECO:0000256" key="1">
    <source>
        <dbReference type="ARBA" id="ARBA00022737"/>
    </source>
</evidence>
<dbReference type="GO" id="GO:0005737">
    <property type="term" value="C:cytoplasm"/>
    <property type="evidence" value="ECO:0007669"/>
    <property type="project" value="TreeGrafter"/>
</dbReference>
<dbReference type="GO" id="GO:0034605">
    <property type="term" value="P:cellular response to heat"/>
    <property type="evidence" value="ECO:0007669"/>
    <property type="project" value="TreeGrafter"/>
</dbReference>
<keyword evidence="1" id="KW-0677">Repeat</keyword>
<dbReference type="InterPro" id="IPR003593">
    <property type="entry name" value="AAA+_ATPase"/>
</dbReference>
<dbReference type="InterPro" id="IPR036628">
    <property type="entry name" value="Clp_N_dom_sf"/>
</dbReference>
<keyword evidence="5" id="KW-0812">Transmembrane</keyword>
<dbReference type="InterPro" id="IPR041546">
    <property type="entry name" value="ClpA/ClpB_AAA_lid"/>
</dbReference>
<name>A0A2M7VJY2_9BACT</name>
<dbReference type="Pfam" id="PF17871">
    <property type="entry name" value="AAA_lid_9"/>
    <property type="match status" value="1"/>
</dbReference>
<keyword evidence="5" id="KW-1133">Transmembrane helix</keyword>
<dbReference type="GO" id="GO:0005524">
    <property type="term" value="F:ATP binding"/>
    <property type="evidence" value="ECO:0007669"/>
    <property type="project" value="UniProtKB-KW"/>
</dbReference>
<dbReference type="GO" id="GO:0016887">
    <property type="term" value="F:ATP hydrolysis activity"/>
    <property type="evidence" value="ECO:0007669"/>
    <property type="project" value="InterPro"/>
</dbReference>
<feature type="transmembrane region" description="Helical" evidence="5">
    <location>
        <begin position="66"/>
        <end position="86"/>
    </location>
</feature>
<dbReference type="CDD" id="cd00009">
    <property type="entry name" value="AAA"/>
    <property type="match status" value="1"/>
</dbReference>
<dbReference type="InterPro" id="IPR027417">
    <property type="entry name" value="P-loop_NTPase"/>
</dbReference>
<evidence type="ECO:0000256" key="2">
    <source>
        <dbReference type="ARBA" id="ARBA00022741"/>
    </source>
</evidence>
<dbReference type="InterPro" id="IPR050130">
    <property type="entry name" value="ClpA_ClpB"/>
</dbReference>
<organism evidence="7 8">
    <name type="scientific">bacterium (Candidatus Gribaldobacteria) CG_4_10_14_0_2_um_filter_36_18</name>
    <dbReference type="NCBI Taxonomy" id="2014264"/>
    <lineage>
        <taxon>Bacteria</taxon>
        <taxon>Candidatus Gribaldobacteria</taxon>
    </lineage>
</organism>
<dbReference type="Proteomes" id="UP000231469">
    <property type="component" value="Unassembled WGS sequence"/>
</dbReference>
<dbReference type="PANTHER" id="PTHR11638:SF18">
    <property type="entry name" value="HEAT SHOCK PROTEIN 104"/>
    <property type="match status" value="1"/>
</dbReference>
<feature type="transmembrane region" description="Helical" evidence="5">
    <location>
        <begin position="25"/>
        <end position="46"/>
    </location>
</feature>
<keyword evidence="3" id="KW-0067">ATP-binding</keyword>
<evidence type="ECO:0000313" key="8">
    <source>
        <dbReference type="Proteomes" id="UP000231469"/>
    </source>
</evidence>
<accession>A0A2M7VJY2</accession>
<feature type="transmembrane region" description="Helical" evidence="5">
    <location>
        <begin position="93"/>
        <end position="116"/>
    </location>
</feature>
<dbReference type="InterPro" id="IPR003959">
    <property type="entry name" value="ATPase_AAA_core"/>
</dbReference>
<feature type="non-terminal residue" evidence="7">
    <location>
        <position position="847"/>
    </location>
</feature>
<dbReference type="SUPFAM" id="SSF81923">
    <property type="entry name" value="Double Clp-N motif"/>
    <property type="match status" value="1"/>
</dbReference>
<feature type="domain" description="AAA+ ATPase" evidence="6">
    <location>
        <begin position="355"/>
        <end position="499"/>
    </location>
</feature>
<dbReference type="InterPro" id="IPR019489">
    <property type="entry name" value="Clp_ATPase_C"/>
</dbReference>